<evidence type="ECO:0000313" key="2">
    <source>
        <dbReference type="EMBL" id="KAK2711719.1"/>
    </source>
</evidence>
<dbReference type="EMBL" id="JAVRJZ010000016">
    <property type="protein sequence ID" value="KAK2711719.1"/>
    <property type="molecule type" value="Genomic_DNA"/>
</dbReference>
<dbReference type="SMART" id="SM00034">
    <property type="entry name" value="CLECT"/>
    <property type="match status" value="2"/>
</dbReference>
<sequence>MKAHEGAKKLSNKGSLFLAIDQKHSDSKNRAYCADGWSLVCSNENDCSCFQYVDGYVRYEIAEQICNGFGGNLPSIHSEENNKFLYVFPNDLRRGAWIGLRRINNTFKWVDESDLDYTSWNDDAPTNGANSSDCVHYMGYEDEGYTVPFKWRDSPCTELRPILCEMPLSIPTTTVPPTTTLQPDPCPQNYTEKCFQNNACYCYSVKSSMYWGDGVAACRSEGADMVSIHSSEENNFIREIIPSTAWIGCLYSSIYWVDGTYMNYENWYSSYNSYSLGYIDSSGYWQASSSTSSSLIVVCKVPTYSDVKIILHH</sequence>
<dbReference type="InterPro" id="IPR016186">
    <property type="entry name" value="C-type_lectin-like/link_sf"/>
</dbReference>
<dbReference type="CDD" id="cd00037">
    <property type="entry name" value="CLECT"/>
    <property type="match status" value="2"/>
</dbReference>
<dbReference type="InterPro" id="IPR050111">
    <property type="entry name" value="C-type_lectin/snaclec_domain"/>
</dbReference>
<evidence type="ECO:0000313" key="3">
    <source>
        <dbReference type="Proteomes" id="UP001187531"/>
    </source>
</evidence>
<dbReference type="SUPFAM" id="SSF56436">
    <property type="entry name" value="C-type lectin-like"/>
    <property type="match status" value="2"/>
</dbReference>
<name>A0AA88L3K9_ARTSF</name>
<dbReference type="InterPro" id="IPR016187">
    <property type="entry name" value="CTDL_fold"/>
</dbReference>
<keyword evidence="3" id="KW-1185">Reference proteome</keyword>
<dbReference type="PANTHER" id="PTHR22803">
    <property type="entry name" value="MANNOSE, PHOSPHOLIPASE, LECTIN RECEPTOR RELATED"/>
    <property type="match status" value="1"/>
</dbReference>
<accession>A0AA88L3K9</accession>
<feature type="domain" description="C-type lectin" evidence="1">
    <location>
        <begin position="196"/>
        <end position="286"/>
    </location>
</feature>
<dbReference type="AlphaFoldDB" id="A0AA88L3K9"/>
<protein>
    <recommendedName>
        <fullName evidence="1">C-type lectin domain-containing protein</fullName>
    </recommendedName>
</protein>
<dbReference type="Proteomes" id="UP001187531">
    <property type="component" value="Unassembled WGS sequence"/>
</dbReference>
<comment type="caution">
    <text evidence="2">The sequence shown here is derived from an EMBL/GenBank/DDBJ whole genome shotgun (WGS) entry which is preliminary data.</text>
</comment>
<dbReference type="Pfam" id="PF00059">
    <property type="entry name" value="Lectin_C"/>
    <property type="match status" value="2"/>
</dbReference>
<proteinExistence type="predicted"/>
<organism evidence="2 3">
    <name type="scientific">Artemia franciscana</name>
    <name type="common">Brine shrimp</name>
    <name type="synonym">Artemia sanfranciscana</name>
    <dbReference type="NCBI Taxonomy" id="6661"/>
    <lineage>
        <taxon>Eukaryota</taxon>
        <taxon>Metazoa</taxon>
        <taxon>Ecdysozoa</taxon>
        <taxon>Arthropoda</taxon>
        <taxon>Crustacea</taxon>
        <taxon>Branchiopoda</taxon>
        <taxon>Anostraca</taxon>
        <taxon>Artemiidae</taxon>
        <taxon>Artemia</taxon>
    </lineage>
</organism>
<dbReference type="Gene3D" id="3.10.100.10">
    <property type="entry name" value="Mannose-Binding Protein A, subunit A"/>
    <property type="match status" value="2"/>
</dbReference>
<gene>
    <name evidence="2" type="ORF">QYM36_012736</name>
</gene>
<dbReference type="InterPro" id="IPR001304">
    <property type="entry name" value="C-type_lectin-like"/>
</dbReference>
<evidence type="ECO:0000259" key="1">
    <source>
        <dbReference type="PROSITE" id="PS50041"/>
    </source>
</evidence>
<reference evidence="2" key="1">
    <citation type="submission" date="2023-07" db="EMBL/GenBank/DDBJ databases">
        <title>Chromosome-level genome assembly of Artemia franciscana.</title>
        <authorList>
            <person name="Jo E."/>
        </authorList>
    </citation>
    <scope>NUCLEOTIDE SEQUENCE</scope>
    <source>
        <tissue evidence="2">Whole body</tissue>
    </source>
</reference>
<dbReference type="PROSITE" id="PS50041">
    <property type="entry name" value="C_TYPE_LECTIN_2"/>
    <property type="match status" value="2"/>
</dbReference>
<feature type="domain" description="C-type lectin" evidence="1">
    <location>
        <begin position="45"/>
        <end position="165"/>
    </location>
</feature>